<name>A0A9X3N0G2_9ACTN</name>
<dbReference type="GO" id="GO:0006508">
    <property type="term" value="P:proteolysis"/>
    <property type="evidence" value="ECO:0007669"/>
    <property type="project" value="InterPro"/>
</dbReference>
<dbReference type="InterPro" id="IPR003709">
    <property type="entry name" value="VanY-like_core_dom"/>
</dbReference>
<evidence type="ECO:0000313" key="2">
    <source>
        <dbReference type="EMBL" id="MDA0165942.1"/>
    </source>
</evidence>
<dbReference type="Proteomes" id="UP001149140">
    <property type="component" value="Unassembled WGS sequence"/>
</dbReference>
<comment type="caution">
    <text evidence="2">The sequence shown here is derived from an EMBL/GenBank/DDBJ whole genome shotgun (WGS) entry which is preliminary data.</text>
</comment>
<evidence type="ECO:0000259" key="1">
    <source>
        <dbReference type="Pfam" id="PF02557"/>
    </source>
</evidence>
<reference evidence="2" key="1">
    <citation type="submission" date="2022-10" db="EMBL/GenBank/DDBJ databases">
        <title>The WGS of Solirubrobacter ginsenosidimutans DSM 21036.</title>
        <authorList>
            <person name="Jiang Z."/>
        </authorList>
    </citation>
    <scope>NUCLEOTIDE SEQUENCE</scope>
    <source>
        <strain evidence="2">DSM 21036</strain>
    </source>
</reference>
<dbReference type="InterPro" id="IPR058193">
    <property type="entry name" value="VanY/YodJ_core_dom"/>
</dbReference>
<dbReference type="InterPro" id="IPR009045">
    <property type="entry name" value="Zn_M74/Hedgehog-like"/>
</dbReference>
<gene>
    <name evidence="2" type="ORF">OM076_37100</name>
</gene>
<dbReference type="RefSeq" id="WP_270045202.1">
    <property type="nucleotide sequence ID" value="NZ_JAPDOD010000055.1"/>
</dbReference>
<dbReference type="GO" id="GO:0008233">
    <property type="term" value="F:peptidase activity"/>
    <property type="evidence" value="ECO:0007669"/>
    <property type="project" value="InterPro"/>
</dbReference>
<accession>A0A9X3N0G2</accession>
<dbReference type="SUPFAM" id="SSF55166">
    <property type="entry name" value="Hedgehog/DD-peptidase"/>
    <property type="match status" value="1"/>
</dbReference>
<dbReference type="CDD" id="cd14852">
    <property type="entry name" value="LD-carboxypeptidase"/>
    <property type="match status" value="1"/>
</dbReference>
<dbReference type="InterPro" id="IPR052179">
    <property type="entry name" value="DD-CPase-like"/>
</dbReference>
<keyword evidence="3" id="KW-1185">Reference proteome</keyword>
<evidence type="ECO:0000313" key="3">
    <source>
        <dbReference type="Proteomes" id="UP001149140"/>
    </source>
</evidence>
<sequence length="208" mass="22628">MCALPLLGALAPAHGPDFRDPNSVATLVTPRIALPRGFQPRRLVVPNVRFTFTGFAEKRQVRDDVAGPLRRLFAAASADGVPLAGVSGYRSEATQRSLYADQVARDGRQQADRVVARPRHSEHETGLAIDVSGADGRCQAEACFAGTREARWIAAHAPDYGFIVRYPKGAEAITGYEYEPWHLRYVGVRLAREVAASGVTLDEFLGAR</sequence>
<dbReference type="PANTHER" id="PTHR34385:SF1">
    <property type="entry name" value="PEPTIDOGLYCAN L-ALANYL-D-GLUTAMATE ENDOPEPTIDASE CWLK"/>
    <property type="match status" value="1"/>
</dbReference>
<organism evidence="2 3">
    <name type="scientific">Solirubrobacter ginsenosidimutans</name>
    <dbReference type="NCBI Taxonomy" id="490573"/>
    <lineage>
        <taxon>Bacteria</taxon>
        <taxon>Bacillati</taxon>
        <taxon>Actinomycetota</taxon>
        <taxon>Thermoleophilia</taxon>
        <taxon>Solirubrobacterales</taxon>
        <taxon>Solirubrobacteraceae</taxon>
        <taxon>Solirubrobacter</taxon>
    </lineage>
</organism>
<dbReference type="Pfam" id="PF02557">
    <property type="entry name" value="VanY"/>
    <property type="match status" value="1"/>
</dbReference>
<dbReference type="Gene3D" id="3.30.1380.10">
    <property type="match status" value="1"/>
</dbReference>
<feature type="domain" description="D-alanyl-D-alanine carboxypeptidase-like core" evidence="1">
    <location>
        <begin position="59"/>
        <end position="187"/>
    </location>
</feature>
<protein>
    <submittedName>
        <fullName evidence="2">M15 family metallopeptidase</fullName>
    </submittedName>
</protein>
<dbReference type="AlphaFoldDB" id="A0A9X3N0G2"/>
<dbReference type="EMBL" id="JAPDOD010000055">
    <property type="protein sequence ID" value="MDA0165942.1"/>
    <property type="molecule type" value="Genomic_DNA"/>
</dbReference>
<proteinExistence type="predicted"/>
<dbReference type="PANTHER" id="PTHR34385">
    <property type="entry name" value="D-ALANYL-D-ALANINE CARBOXYPEPTIDASE"/>
    <property type="match status" value="1"/>
</dbReference>